<dbReference type="InterPro" id="IPR044862">
    <property type="entry name" value="Pro_4_hyd_alph_FE2OG_OXY"/>
</dbReference>
<gene>
    <name evidence="9" type="ORF">LMG22037_03333</name>
</gene>
<evidence type="ECO:0000256" key="7">
    <source>
        <dbReference type="HAMAP-Rule" id="MF_00657"/>
    </source>
</evidence>
<dbReference type="Pfam" id="PF13640">
    <property type="entry name" value="2OG-FeII_Oxy_3"/>
    <property type="match status" value="1"/>
</dbReference>
<dbReference type="EMBL" id="CADIKB010000014">
    <property type="protein sequence ID" value="CAB3697777.1"/>
    <property type="molecule type" value="Genomic_DNA"/>
</dbReference>
<accession>A0A6J5BAN2</accession>
<dbReference type="HAMAP" id="MF_00657">
    <property type="entry name" value="Hydroxyl_YbiX"/>
    <property type="match status" value="1"/>
</dbReference>
<protein>
    <submittedName>
        <fullName evidence="9">PKHD-type hydroxylase</fullName>
        <ecNumber evidence="9">1.14.11.-</ecNumber>
    </submittedName>
</protein>
<dbReference type="Gene3D" id="2.60.120.620">
    <property type="entry name" value="q2cbj1_9rhob like domain"/>
    <property type="match status" value="1"/>
</dbReference>
<keyword evidence="3 7" id="KW-0847">Vitamin C</keyword>
<feature type="domain" description="Fe2OG dioxygenase" evidence="8">
    <location>
        <begin position="80"/>
        <end position="180"/>
    </location>
</feature>
<feature type="binding site" evidence="7">
    <location>
        <position position="171"/>
    </location>
    <ligand>
        <name>2-oxoglutarate</name>
        <dbReference type="ChEBI" id="CHEBI:16810"/>
    </ligand>
</feature>
<comment type="cofactor">
    <cofactor evidence="1 7">
        <name>L-ascorbate</name>
        <dbReference type="ChEBI" id="CHEBI:38290"/>
    </cofactor>
</comment>
<evidence type="ECO:0000256" key="4">
    <source>
        <dbReference type="ARBA" id="ARBA00022964"/>
    </source>
</evidence>
<dbReference type="RefSeq" id="WP_035482051.1">
    <property type="nucleotide sequence ID" value="NZ_CADFGL010000014.1"/>
</dbReference>
<dbReference type="PROSITE" id="PS51471">
    <property type="entry name" value="FE2OG_OXY"/>
    <property type="match status" value="1"/>
</dbReference>
<name>A0A6J5BAN2_9BURK</name>
<dbReference type="PANTHER" id="PTHR41536">
    <property type="entry name" value="PKHD-TYPE HYDROXYLASE YBIX"/>
    <property type="match status" value="1"/>
</dbReference>
<dbReference type="NCBIfam" id="NF003975">
    <property type="entry name" value="PRK05467.1-4"/>
    <property type="match status" value="1"/>
</dbReference>
<dbReference type="AlphaFoldDB" id="A0A6J5BAN2"/>
<dbReference type="EC" id="1.14.11.-" evidence="9"/>
<evidence type="ECO:0000256" key="2">
    <source>
        <dbReference type="ARBA" id="ARBA00022723"/>
    </source>
</evidence>
<dbReference type="InterPro" id="IPR005123">
    <property type="entry name" value="Oxoglu/Fe-dep_dioxygenase_dom"/>
</dbReference>
<evidence type="ECO:0000256" key="3">
    <source>
        <dbReference type="ARBA" id="ARBA00022896"/>
    </source>
</evidence>
<keyword evidence="4 7" id="KW-0223">Dioxygenase</keyword>
<evidence type="ECO:0000313" key="9">
    <source>
        <dbReference type="EMBL" id="CAB3697777.1"/>
    </source>
</evidence>
<keyword evidence="2 7" id="KW-0479">Metal-binding</keyword>
<feature type="binding site" evidence="7">
    <location>
        <position position="98"/>
    </location>
    <ligand>
        <name>Fe cation</name>
        <dbReference type="ChEBI" id="CHEBI:24875"/>
    </ligand>
</feature>
<dbReference type="GO" id="GO:0006879">
    <property type="term" value="P:intracellular iron ion homeostasis"/>
    <property type="evidence" value="ECO:0007669"/>
    <property type="project" value="TreeGrafter"/>
</dbReference>
<dbReference type="GO" id="GO:0005506">
    <property type="term" value="F:iron ion binding"/>
    <property type="evidence" value="ECO:0007669"/>
    <property type="project" value="UniProtKB-UniRule"/>
</dbReference>
<reference evidence="9 10" key="1">
    <citation type="submission" date="2020-04" db="EMBL/GenBank/DDBJ databases">
        <authorList>
            <person name="De Canck E."/>
        </authorList>
    </citation>
    <scope>NUCLEOTIDE SEQUENCE [LARGE SCALE GENOMIC DNA]</scope>
    <source>
        <strain evidence="9 10">LMG 22037</strain>
    </source>
</reference>
<dbReference type="GO" id="GO:0031418">
    <property type="term" value="F:L-ascorbic acid binding"/>
    <property type="evidence" value="ECO:0007669"/>
    <property type="project" value="UniProtKB-KW"/>
</dbReference>
<dbReference type="Proteomes" id="UP000494249">
    <property type="component" value="Unassembled WGS sequence"/>
</dbReference>
<proteinExistence type="inferred from homology"/>
<evidence type="ECO:0000256" key="6">
    <source>
        <dbReference type="ARBA" id="ARBA00023004"/>
    </source>
</evidence>
<evidence type="ECO:0000256" key="1">
    <source>
        <dbReference type="ARBA" id="ARBA00001961"/>
    </source>
</evidence>
<dbReference type="Pfam" id="PF18331">
    <property type="entry name" value="PKHD_C"/>
    <property type="match status" value="1"/>
</dbReference>
<dbReference type="InterPro" id="IPR041097">
    <property type="entry name" value="PKHD_C"/>
</dbReference>
<dbReference type="Gene3D" id="4.10.860.20">
    <property type="entry name" value="Rabenosyn, Rab binding domain"/>
    <property type="match status" value="1"/>
</dbReference>
<feature type="binding site" evidence="7">
    <location>
        <position position="161"/>
    </location>
    <ligand>
        <name>Fe cation</name>
        <dbReference type="ChEBI" id="CHEBI:24875"/>
    </ligand>
</feature>
<dbReference type="GO" id="GO:0006974">
    <property type="term" value="P:DNA damage response"/>
    <property type="evidence" value="ECO:0007669"/>
    <property type="project" value="TreeGrafter"/>
</dbReference>
<evidence type="ECO:0000313" key="10">
    <source>
        <dbReference type="Proteomes" id="UP000494249"/>
    </source>
</evidence>
<organism evidence="9 10">
    <name type="scientific">Paraburkholderia phenoliruptrix</name>
    <dbReference type="NCBI Taxonomy" id="252970"/>
    <lineage>
        <taxon>Bacteria</taxon>
        <taxon>Pseudomonadati</taxon>
        <taxon>Pseudomonadota</taxon>
        <taxon>Betaproteobacteria</taxon>
        <taxon>Burkholderiales</taxon>
        <taxon>Burkholderiaceae</taxon>
        <taxon>Paraburkholderia</taxon>
    </lineage>
</organism>
<dbReference type="NCBIfam" id="NF003974">
    <property type="entry name" value="PRK05467.1-3"/>
    <property type="match status" value="1"/>
</dbReference>
<dbReference type="SUPFAM" id="SSF51197">
    <property type="entry name" value="Clavaminate synthase-like"/>
    <property type="match status" value="1"/>
</dbReference>
<evidence type="ECO:0000256" key="5">
    <source>
        <dbReference type="ARBA" id="ARBA00023002"/>
    </source>
</evidence>
<keyword evidence="5 7" id="KW-0560">Oxidoreductase</keyword>
<comment type="cofactor">
    <cofactor evidence="7">
        <name>Fe(2+)</name>
        <dbReference type="ChEBI" id="CHEBI:29033"/>
    </cofactor>
    <text evidence="7">Binds 1 Fe(2+) ion per subunit.</text>
</comment>
<feature type="binding site" evidence="7">
    <location>
        <position position="100"/>
    </location>
    <ligand>
        <name>Fe cation</name>
        <dbReference type="ChEBI" id="CHEBI:24875"/>
    </ligand>
</feature>
<dbReference type="SMART" id="SM00702">
    <property type="entry name" value="P4Hc"/>
    <property type="match status" value="1"/>
</dbReference>
<dbReference type="PANTHER" id="PTHR41536:SF1">
    <property type="entry name" value="PKHD-TYPE HYDROXYLASE YBIX"/>
    <property type="match status" value="1"/>
</dbReference>
<dbReference type="GO" id="GO:0016706">
    <property type="term" value="F:2-oxoglutarate-dependent dioxygenase activity"/>
    <property type="evidence" value="ECO:0007669"/>
    <property type="project" value="UniProtKB-UniRule"/>
</dbReference>
<dbReference type="InterPro" id="IPR006620">
    <property type="entry name" value="Pro_4_hyd_alph"/>
</dbReference>
<keyword evidence="6 7" id="KW-0408">Iron</keyword>
<evidence type="ECO:0000259" key="8">
    <source>
        <dbReference type="PROSITE" id="PS51471"/>
    </source>
</evidence>
<dbReference type="InterPro" id="IPR023550">
    <property type="entry name" value="PKHD_hydroxylase"/>
</dbReference>
<sequence>MIVSIPDVFTPADAAAMRAHLEAAADAWVDGRATAGYQGAPVKRNQQIAEGSPIALKMGDRIIAALERHPLFISAALPNKVYPPLFNRYEGGMHFGSHVDGAIRLVPGSGARVRTDLSVTLFLTPPDEYDGGELLIEDTFGVQEVKLPAGHAIVYPGTSLHQVRPVTRGARVSSFFWVQSLVRDDTQRAMLFDLDGAIQRLNASNADDAARRTLVGCYHNLLRMWSET</sequence>